<evidence type="ECO:0000256" key="21">
    <source>
        <dbReference type="ARBA" id="ARBA00022804"/>
    </source>
</evidence>
<evidence type="ECO:0000256" key="14">
    <source>
        <dbReference type="ARBA" id="ARBA00022670"/>
    </source>
</evidence>
<keyword evidence="13" id="KW-0945">Host-virus interaction</keyword>
<evidence type="ECO:0000256" key="8">
    <source>
        <dbReference type="ARBA" id="ARBA00022488"/>
    </source>
</evidence>
<keyword evidence="27" id="KW-0693">Viral RNA replication</keyword>
<dbReference type="InterPro" id="IPR043504">
    <property type="entry name" value="Peptidase_S1_PA_chymotrypsin"/>
</dbReference>
<feature type="domain" description="RdRp catalytic" evidence="38">
    <location>
        <begin position="1990"/>
        <end position="2108"/>
    </location>
</feature>
<keyword evidence="14" id="KW-0645">Protease</keyword>
<evidence type="ECO:0000256" key="4">
    <source>
        <dbReference type="ARBA" id="ARBA00004328"/>
    </source>
</evidence>
<dbReference type="SUPFAM" id="SSF50494">
    <property type="entry name" value="Trypsin-like serine proteases"/>
    <property type="match status" value="1"/>
</dbReference>
<evidence type="ECO:0000256" key="16">
    <source>
        <dbReference type="ARBA" id="ARBA00022695"/>
    </source>
</evidence>
<evidence type="ECO:0000256" key="6">
    <source>
        <dbReference type="ARBA" id="ARBA00022448"/>
    </source>
</evidence>
<feature type="domain" description="SF3 helicase" evidence="39">
    <location>
        <begin position="1206"/>
        <end position="1370"/>
    </location>
</feature>
<dbReference type="PROSITE" id="PS50507">
    <property type="entry name" value="RDRP_SSRNA_POS"/>
    <property type="match status" value="1"/>
</dbReference>
<keyword evidence="12" id="KW-1048">Host nucleus</keyword>
<dbReference type="GO" id="GO:0003968">
    <property type="term" value="F:RNA-directed RNA polymerase activity"/>
    <property type="evidence" value="ECO:0007669"/>
    <property type="project" value="UniProtKB-KW"/>
</dbReference>
<sequence>MATTTETRVEVAFSLELPFFKLNLDSSYHKKTKRNKKQTQPKEDTSVDVVDSAFVFMFQGAGSSKQSNQANESGNTGVIINNYYSNQYQQSIDLSGQSSSAGSGTASRPTNAFSDLLNTMGSVATNVAGALLMDPLTEETTNMSDRIMTESVGASALNTQATVGRMIGYRTTHNGNQPHSCSDLSTHATPGVERFYTYMAAQWTTSNSTYAYQTFTPMKVLTNDTKTLFSKNSAVHAFCKTGWRFQVQCNATQFHSGALLVACVPECVMNSSQLSDLEWRVPAATSWRTNFNRYVQNPEQWLMYPHQLLNVRTNTTVSLEVPFVNVTPTAFSELHSPWTLLIAVLSPLQYSTGASPNVEIAISVAPVKPVWNGLRQPKLNTQSPIPTQPRENSLMFLNTIPDTTTPSYGLSLNPTLSIPGEITDFRQIAMLPTFLSLPPVAAGLAKPYFSISNAVKKTPVMQINLTLNDKNLHNTALANVAKMYTQYRGTIDFSFIFTGPAMCKGKLLIAYTPPGAGTPSNVDEAMLATYATWDLGLQSTFTFTTPFISPSDFRLTAGPSASILELDGFISVFQLTAMTYPTACPPTAHVLVTASAGSDFIFKNPSGGLAMQVTDNAETGSTDKVSVAVDFDATPVPVPSLQTSLEFFFDRSFYYASIKPTNFAITALVNSNPGNGWPFKQDVLLSLTPDFSLGLDRFANSEPASSTDSNRKHRLFEPLVTQAPFTYFRSDLEVTILPISSAEQGARNNADYRVYWFPVGMTIPNNFVRDVTGTFNQPSFCLTAAPVARAKAGAMVSFSLPYTSPLSALCIAFNGYDSMGSNKKYGVCPGNSWGTILVMEETFSNIEKVKSPTYQVFIRLKKLRAFCPRPFLRSTQPSSFAALDVKASRSKVQTTEGSPRVLNLQSPSLELDHSDILLSGDVEENPGPETASFDPSEILKCFLHDHPDLTAEEKSKIVNTLKKVDKPQKAKRKTKHTDVEKEDMSAFRQFLEAEDPIETLCQGWKSIAEFQNLWKSLKSTLKSASFWFDVIVMLINFIAACTLWQSNPTAVTAICLSVFTVTNTFSFSSIKNYIVSKLQPLLSTPPPKIEENSDDGKFFKIFSRFQKSGLFSFENPDPVVSTNHYFNLFKNVEWALGLFKRLQDWVMAWFRKEEESDQSKLATLMLNFSSHVSVIEQHRLGIIRDNADESYNFMSTVYELATRTQKPAIANLASRYKEKRTIDHARVEPVVVVLRGKPGAGKSVASQILAQAISKHFVKKQSVYSLPSDCNFMDGYNRQFSVIMDDLGQNPDGKDFATFCQMVSTTHFIPNMAHLDDKGMPFTSQFVIATTNLHQFNPVTIADPQAVSRRIFLDLSVWPGAEHTCQKQLHLPSALVPTGPSPNENVFRHNCDLLHKEGLVFVDNKDSAEYSLLDVFDLVVNEIQTKEEVVSDLNKLVFQNPPESLELPPQEFVIPTSVQEELAVMRLQLQQISEFKNEILKAAGIMAIITSTAWICIKAYKAFFKQNTDKPEEVKEKTNSETLKFVTEPENQAPYDYVRKKPANLKTLTLENPPCDFENFVAVNVALPFFFYMPNEQKPRQQTCLAICDRYVAVNYHTWSEPFDEFEIRGHKYHKEQTQSLHLRYQDTDTDIVVLSLSGGGMFKNNLEKFFSVNSDIFPMRNAPVICVNSRGPLYYTGSIISPPKAVDTQAGKLESMIVYKAMTFAGYCGSAVVATTKGRKKILGFHSAGACGVAAACFTPKEHLIAAINHLKTFVHQGAKIELPPGPRTHVPRRSNLKKTLAHPIFKPKAGPAVLSKYDKRLSEGVDFDSVIFSKHTGDQTEYHQIFRETARWYAHRVFTQLGKDNGPISVEMAIKGMEFLDKMDPNTSPGLPYTLQNKKRTDLIDFELGTVTSNDLKKEFNTYLTGDYSNHVFQTFLKDEIRPLEKIEQGKTRVIDVPSLAHVLMGRCLLGRFCAKFQSLPGTELGSAIGCNPDVHWTQFAQELIGFDNVYDIDYSAFDSTHGSGIFKILVEEFFTPSNGFDPSVQPYLMSLAHSTHAWEETRFRLDGGLPSGCSATSVLNTIINNIVIRSLLSLTYSNFEPDDIVVLAYGDDLLVGTNYQLDFNAVRRTAEKYTLYKLTTASKEPEFPLTSSLLDVIFLKRRFVPYNISGFIFRPVMDTQNLKTMLSFYRPGTLEEKLLSVAELAVHSGMDIYDSLFQPFSDCGLRIPSWWTMERKWESNFMN</sequence>
<evidence type="ECO:0000256" key="31">
    <source>
        <dbReference type="ARBA" id="ARBA00023200"/>
    </source>
</evidence>
<keyword evidence="25" id="KW-0946">Virion</keyword>
<dbReference type="Gene3D" id="4.10.90.10">
    <property type="entry name" value="Capsid protein VP4 superfamily, Picornavirus"/>
    <property type="match status" value="1"/>
</dbReference>
<feature type="domain" description="Peptidase C3" evidence="40">
    <location>
        <begin position="1552"/>
        <end position="1745"/>
    </location>
</feature>
<evidence type="ECO:0000256" key="30">
    <source>
        <dbReference type="ARBA" id="ARBA00023136"/>
    </source>
</evidence>
<dbReference type="Pfam" id="PF00910">
    <property type="entry name" value="RNA_helicase"/>
    <property type="match status" value="1"/>
</dbReference>
<evidence type="ECO:0000256" key="36">
    <source>
        <dbReference type="ARBA" id="ARBA00045446"/>
    </source>
</evidence>
<evidence type="ECO:0000256" key="19">
    <source>
        <dbReference type="ARBA" id="ARBA00022741"/>
    </source>
</evidence>
<dbReference type="SUPFAM" id="SSF56672">
    <property type="entry name" value="DNA/RNA polymerases"/>
    <property type="match status" value="1"/>
</dbReference>
<evidence type="ECO:0000256" key="35">
    <source>
        <dbReference type="ARBA" id="ARBA00033716"/>
    </source>
</evidence>
<evidence type="ECO:0000256" key="11">
    <source>
        <dbReference type="ARBA" id="ARBA00022561"/>
    </source>
</evidence>
<dbReference type="InterPro" id="IPR000199">
    <property type="entry name" value="Peptidase_C3A/C3B_picornavir"/>
</dbReference>
<dbReference type="InterPro" id="IPR037080">
    <property type="entry name" value="Capsid_VP4_sf_Picornavirus"/>
</dbReference>
<dbReference type="InterPro" id="IPR015031">
    <property type="entry name" value="Capsid_VP4_Picornavir"/>
</dbReference>
<keyword evidence="8" id="KW-1036">Host cytoplasmic vesicle</keyword>
<dbReference type="InterPro" id="IPR027417">
    <property type="entry name" value="P-loop_NTPase"/>
</dbReference>
<evidence type="ECO:0000259" key="40">
    <source>
        <dbReference type="PROSITE" id="PS51874"/>
    </source>
</evidence>
<dbReference type="Gene3D" id="2.60.120.20">
    <property type="match status" value="3"/>
</dbReference>
<dbReference type="GO" id="GO:0006508">
    <property type="term" value="P:proteolysis"/>
    <property type="evidence" value="ECO:0007669"/>
    <property type="project" value="UniProtKB-KW"/>
</dbReference>
<evidence type="ECO:0000256" key="25">
    <source>
        <dbReference type="ARBA" id="ARBA00022844"/>
    </source>
</evidence>
<keyword evidence="30" id="KW-0472">Membrane</keyword>
<dbReference type="GO" id="GO:0005524">
    <property type="term" value="F:ATP binding"/>
    <property type="evidence" value="ECO:0007669"/>
    <property type="project" value="UniProtKB-KW"/>
</dbReference>
<keyword evidence="24" id="KW-0067">ATP-binding</keyword>
<dbReference type="InterPro" id="IPR000605">
    <property type="entry name" value="Helicase_SF3_ssDNA/RNA_vir"/>
</dbReference>
<keyword evidence="7" id="KW-0696">RNA-directed RNA polymerase</keyword>
<keyword evidence="15" id="KW-0808">Transferase</keyword>
<evidence type="ECO:0000313" key="41">
    <source>
        <dbReference type="EMBL" id="WIW43211.1"/>
    </source>
</evidence>
<dbReference type="GO" id="GO:0004197">
    <property type="term" value="F:cysteine-type endopeptidase activity"/>
    <property type="evidence" value="ECO:0007669"/>
    <property type="project" value="InterPro"/>
</dbReference>
<dbReference type="Pfam" id="PF08935">
    <property type="entry name" value="VP4_2"/>
    <property type="match status" value="1"/>
</dbReference>
<dbReference type="GO" id="GO:0019062">
    <property type="term" value="P:virion attachment to host cell"/>
    <property type="evidence" value="ECO:0007669"/>
    <property type="project" value="UniProtKB-KW"/>
</dbReference>
<comment type="function">
    <text evidence="1">VP0 precursor is a component of immature procapsids.</text>
</comment>
<evidence type="ECO:0000256" key="2">
    <source>
        <dbReference type="ARBA" id="ARBA00004295"/>
    </source>
</evidence>
<keyword evidence="26" id="KW-1043">Host membrane</keyword>
<evidence type="ECO:0000259" key="39">
    <source>
        <dbReference type="PROSITE" id="PS51218"/>
    </source>
</evidence>
<evidence type="ECO:0000256" key="24">
    <source>
        <dbReference type="ARBA" id="ARBA00022840"/>
    </source>
</evidence>
<evidence type="ECO:0000256" key="13">
    <source>
        <dbReference type="ARBA" id="ARBA00022581"/>
    </source>
</evidence>
<evidence type="ECO:0000256" key="1">
    <source>
        <dbReference type="ARBA" id="ARBA00002982"/>
    </source>
</evidence>
<evidence type="ECO:0000256" key="17">
    <source>
        <dbReference type="ARBA" id="ARBA00022706"/>
    </source>
</evidence>
<dbReference type="Gene3D" id="3.30.70.270">
    <property type="match status" value="2"/>
</dbReference>
<evidence type="ECO:0000256" key="15">
    <source>
        <dbReference type="ARBA" id="ARBA00022679"/>
    </source>
</evidence>
<keyword evidence="11" id="KW-0167">Capsid protein</keyword>
<evidence type="ECO:0000256" key="5">
    <source>
        <dbReference type="ARBA" id="ARBA00020107"/>
    </source>
</evidence>
<reference evidence="41" key="1">
    <citation type="submission" date="2023-04" db="EMBL/GenBank/DDBJ databases">
        <authorList>
            <person name="Kettenburg G."/>
            <person name="Kistler A."/>
            <person name="Ranaivoson H.C."/>
            <person name="Ahyong V."/>
            <person name="Derisi J.L."/>
            <person name="Tato C.M."/>
            <person name="Brook C.E."/>
        </authorList>
    </citation>
    <scope>NUCLEOTIDE SEQUENCE</scope>
    <source>
        <strain evidence="41">AMB150</strain>
    </source>
</reference>
<keyword evidence="19" id="KW-0547">Nucleotide-binding</keyword>
<dbReference type="Pfam" id="PF00680">
    <property type="entry name" value="RdRP_1"/>
    <property type="match status" value="1"/>
</dbReference>
<keyword evidence="28" id="KW-1182">Viral ion channel</keyword>
<name>A0AA49FPL5_9PICO</name>
<keyword evidence="22" id="KW-0347">Helicase</keyword>
<evidence type="ECO:0000256" key="32">
    <source>
        <dbReference type="ARBA" id="ARBA00023288"/>
    </source>
</evidence>
<keyword evidence="16" id="KW-0548">Nucleotidyltransferase</keyword>
<dbReference type="PROSITE" id="PS51218">
    <property type="entry name" value="SF3_HELICASE_2"/>
    <property type="match status" value="1"/>
</dbReference>
<dbReference type="GO" id="GO:0042025">
    <property type="term" value="C:host cell nucleus"/>
    <property type="evidence" value="ECO:0007669"/>
    <property type="project" value="UniProtKB-SubCell"/>
</dbReference>
<keyword evidence="10" id="KW-0597">Phosphoprotein</keyword>
<evidence type="ECO:0000259" key="38">
    <source>
        <dbReference type="PROSITE" id="PS50507"/>
    </source>
</evidence>
<keyword evidence="6" id="KW-0813">Transport</keyword>
<proteinExistence type="predicted"/>
<keyword evidence="29" id="KW-0406">Ion transport</keyword>
<organism evidence="41">
    <name type="scientific">Pteropus rufus icavirus</name>
    <dbReference type="NCBI Taxonomy" id="3044264"/>
    <lineage>
        <taxon>Viruses</taxon>
        <taxon>Riboviria</taxon>
        <taxon>Orthornavirae</taxon>
        <taxon>Pisuviricota</taxon>
        <taxon>Pisoniviricetes</taxon>
        <taxon>Picornavirales</taxon>
        <taxon>Picornaviridae</taxon>
        <taxon>Caphthovirinae</taxon>
        <taxon>Mischivirus</taxon>
    </lineage>
</organism>
<keyword evidence="23" id="KW-0788">Thiol protease</keyword>
<dbReference type="CDD" id="cd00205">
    <property type="entry name" value="rhv_like"/>
    <property type="match status" value="2"/>
</dbReference>
<dbReference type="GO" id="GO:0039618">
    <property type="term" value="C:T=pseudo3 icosahedral viral capsid"/>
    <property type="evidence" value="ECO:0007669"/>
    <property type="project" value="UniProtKB-KW"/>
</dbReference>
<evidence type="ECO:0000256" key="12">
    <source>
        <dbReference type="ARBA" id="ARBA00022562"/>
    </source>
</evidence>
<comment type="function">
    <text evidence="36">Replicates the genomic and antigenomic RNAs by recognizing replications specific signals. Performs VPg uridylylation.</text>
</comment>
<comment type="subcellular location">
    <subcellularLocation>
        <location evidence="2">Host cytoplasmic vesicle membrane</location>
        <topology evidence="2">Peripheral membrane protein</topology>
        <orientation evidence="2">Cytoplasmic side</orientation>
    </subcellularLocation>
    <subcellularLocation>
        <location evidence="3">Host nucleus</location>
        <location evidence="3">Host nucleolus</location>
    </subcellularLocation>
    <subcellularLocation>
        <location evidence="4">Virion</location>
    </subcellularLocation>
</comment>
<dbReference type="InterPro" id="IPR059138">
    <property type="entry name" value="Pico_VP1"/>
</dbReference>
<dbReference type="InterPro" id="IPR014759">
    <property type="entry name" value="Helicase_SF3_ssRNA_vir"/>
</dbReference>
<evidence type="ECO:0000256" key="18">
    <source>
        <dbReference type="ARBA" id="ARBA00022707"/>
    </source>
</evidence>
<evidence type="ECO:0000256" key="20">
    <source>
        <dbReference type="ARBA" id="ARBA00022801"/>
    </source>
</evidence>
<keyword evidence="18" id="KW-0519">Myristate</keyword>
<dbReference type="SUPFAM" id="SSF88633">
    <property type="entry name" value="Positive stranded ssRNA viruses"/>
    <property type="match status" value="2"/>
</dbReference>
<dbReference type="SUPFAM" id="SSF52540">
    <property type="entry name" value="P-loop containing nucleoside triphosphate hydrolases"/>
    <property type="match status" value="1"/>
</dbReference>
<evidence type="ECO:0000256" key="34">
    <source>
        <dbReference type="ARBA" id="ARBA00023303"/>
    </source>
</evidence>
<evidence type="ECO:0000256" key="7">
    <source>
        <dbReference type="ARBA" id="ARBA00022484"/>
    </source>
</evidence>
<keyword evidence="21" id="KW-1161">Viral attachment to host cell</keyword>
<evidence type="ECO:0000256" key="27">
    <source>
        <dbReference type="ARBA" id="ARBA00022953"/>
    </source>
</evidence>
<dbReference type="Pfam" id="PF00073">
    <property type="entry name" value="Rhv"/>
    <property type="match status" value="2"/>
</dbReference>
<dbReference type="GO" id="GO:0039694">
    <property type="term" value="P:viral RNA genome replication"/>
    <property type="evidence" value="ECO:0007669"/>
    <property type="project" value="InterPro"/>
</dbReference>
<evidence type="ECO:0000256" key="9">
    <source>
        <dbReference type="ARBA" id="ARBA00022520"/>
    </source>
</evidence>
<comment type="catalytic activity">
    <reaction evidence="37">
        <text>ATP + H2O = ADP + phosphate + H(+)</text>
        <dbReference type="Rhea" id="RHEA:13065"/>
        <dbReference type="ChEBI" id="CHEBI:15377"/>
        <dbReference type="ChEBI" id="CHEBI:15378"/>
        <dbReference type="ChEBI" id="CHEBI:30616"/>
        <dbReference type="ChEBI" id="CHEBI:43474"/>
        <dbReference type="ChEBI" id="CHEBI:456216"/>
        <dbReference type="EC" id="3.6.4.13"/>
    </reaction>
</comment>
<keyword evidence="34" id="KW-0407">Ion channel</keyword>
<keyword evidence="33" id="KW-1160">Virus entry into host cell</keyword>
<dbReference type="GO" id="GO:0003724">
    <property type="term" value="F:RNA helicase activity"/>
    <property type="evidence" value="ECO:0007669"/>
    <property type="project" value="InterPro"/>
</dbReference>
<dbReference type="PROSITE" id="PS51874">
    <property type="entry name" value="PCV_3C_PRO"/>
    <property type="match status" value="1"/>
</dbReference>
<comment type="function">
    <text evidence="35">Lies on the inner surface of the capsid shell. After binding to the host receptor, the capsid undergoes conformational changes. Capsid protein VP4 is released, capsid protein VP1 N-terminus is externalized, and together, they shape a pore in the host membrane through which the viral genome is translocated into the host cell cytoplasm. After genome has been released, the channel shrinks.</text>
</comment>
<dbReference type="InterPro" id="IPR004004">
    <property type="entry name" value="Helic/Pol/Pept_Calicivir-typ"/>
</dbReference>
<dbReference type="InterPro" id="IPR001205">
    <property type="entry name" value="RNA-dir_pol_C"/>
</dbReference>
<evidence type="ECO:0000256" key="3">
    <source>
        <dbReference type="ARBA" id="ARBA00004307"/>
    </source>
</evidence>
<keyword evidence="9" id="KW-0191">Covalent protein-RNA linkage</keyword>
<evidence type="ECO:0000256" key="23">
    <source>
        <dbReference type="ARBA" id="ARBA00022807"/>
    </source>
</evidence>
<dbReference type="Gene3D" id="1.20.960.20">
    <property type="match status" value="1"/>
</dbReference>
<protein>
    <recommendedName>
        <fullName evidence="5">Genome polyprotein</fullName>
    </recommendedName>
</protein>
<dbReference type="PRINTS" id="PR00918">
    <property type="entry name" value="CALICVIRUSNS"/>
</dbReference>
<accession>A0AA49FPL5</accession>
<dbReference type="GO" id="GO:0006351">
    <property type="term" value="P:DNA-templated transcription"/>
    <property type="evidence" value="ECO:0007669"/>
    <property type="project" value="InterPro"/>
</dbReference>
<dbReference type="InterPro" id="IPR043502">
    <property type="entry name" value="DNA/RNA_pol_sf"/>
</dbReference>
<dbReference type="GO" id="GO:0015267">
    <property type="term" value="F:channel activity"/>
    <property type="evidence" value="ECO:0007669"/>
    <property type="project" value="UniProtKB-KW"/>
</dbReference>
<dbReference type="InterPro" id="IPR043128">
    <property type="entry name" value="Rev_trsase/Diguanyl_cyclase"/>
</dbReference>
<dbReference type="GO" id="GO:0003723">
    <property type="term" value="F:RNA binding"/>
    <property type="evidence" value="ECO:0007669"/>
    <property type="project" value="InterPro"/>
</dbReference>
<dbReference type="GO" id="GO:0005198">
    <property type="term" value="F:structural molecule activity"/>
    <property type="evidence" value="ECO:0007669"/>
    <property type="project" value="InterPro"/>
</dbReference>
<dbReference type="InterPro" id="IPR029053">
    <property type="entry name" value="Viral_coat"/>
</dbReference>
<keyword evidence="32" id="KW-0449">Lipoprotein</keyword>
<dbReference type="InterPro" id="IPR044067">
    <property type="entry name" value="PCV_3C_PRO"/>
</dbReference>
<dbReference type="Pfam" id="PF00548">
    <property type="entry name" value="Peptidase_C3"/>
    <property type="match status" value="1"/>
</dbReference>
<dbReference type="GO" id="GO:0044162">
    <property type="term" value="C:host cell cytoplasmic vesicle membrane"/>
    <property type="evidence" value="ECO:0007669"/>
    <property type="project" value="UniProtKB-SubCell"/>
</dbReference>
<dbReference type="InterPro" id="IPR001676">
    <property type="entry name" value="Picornavirus_capsid"/>
</dbReference>
<dbReference type="EMBL" id="OQ818316">
    <property type="protein sequence ID" value="WIW43211.1"/>
    <property type="molecule type" value="Genomic_RNA"/>
</dbReference>
<keyword evidence="31" id="KW-1035">Host cytoplasm</keyword>
<keyword evidence="17" id="KW-1143">T=pseudo3 icosahedral capsid protein</keyword>
<dbReference type="InterPro" id="IPR033703">
    <property type="entry name" value="Rhv-like"/>
</dbReference>
<evidence type="ECO:0000256" key="22">
    <source>
        <dbReference type="ARBA" id="ARBA00022806"/>
    </source>
</evidence>
<keyword evidence="20" id="KW-0378">Hydrolase</keyword>
<dbReference type="InterPro" id="IPR009003">
    <property type="entry name" value="Peptidase_S1_PA"/>
</dbReference>
<dbReference type="Gene3D" id="2.40.10.10">
    <property type="entry name" value="Trypsin-like serine proteases"/>
    <property type="match status" value="1"/>
</dbReference>
<evidence type="ECO:0000256" key="28">
    <source>
        <dbReference type="ARBA" id="ARBA00023039"/>
    </source>
</evidence>
<evidence type="ECO:0000256" key="26">
    <source>
        <dbReference type="ARBA" id="ARBA00022870"/>
    </source>
</evidence>
<evidence type="ECO:0000256" key="10">
    <source>
        <dbReference type="ARBA" id="ARBA00022553"/>
    </source>
</evidence>
<dbReference type="GO" id="GO:0046718">
    <property type="term" value="P:symbiont entry into host cell"/>
    <property type="evidence" value="ECO:0007669"/>
    <property type="project" value="UniProtKB-KW"/>
</dbReference>
<dbReference type="GO" id="GO:0034220">
    <property type="term" value="P:monoatomic ion transmembrane transport"/>
    <property type="evidence" value="ECO:0007669"/>
    <property type="project" value="UniProtKB-KW"/>
</dbReference>
<dbReference type="InterPro" id="IPR007094">
    <property type="entry name" value="RNA-dir_pol_PSvirus"/>
</dbReference>
<evidence type="ECO:0000256" key="33">
    <source>
        <dbReference type="ARBA" id="ARBA00023296"/>
    </source>
</evidence>
<dbReference type="Pfam" id="PF22663">
    <property type="entry name" value="Rhv_5"/>
    <property type="match status" value="1"/>
</dbReference>
<evidence type="ECO:0000256" key="29">
    <source>
        <dbReference type="ARBA" id="ARBA00023065"/>
    </source>
</evidence>
<evidence type="ECO:0000256" key="37">
    <source>
        <dbReference type="ARBA" id="ARBA00047984"/>
    </source>
</evidence>